<organism evidence="1 2">
    <name type="scientific">Brassica cretica</name>
    <name type="common">Mustard</name>
    <dbReference type="NCBI Taxonomy" id="69181"/>
    <lineage>
        <taxon>Eukaryota</taxon>
        <taxon>Viridiplantae</taxon>
        <taxon>Streptophyta</taxon>
        <taxon>Embryophyta</taxon>
        <taxon>Tracheophyta</taxon>
        <taxon>Spermatophyta</taxon>
        <taxon>Magnoliopsida</taxon>
        <taxon>eudicotyledons</taxon>
        <taxon>Gunneridae</taxon>
        <taxon>Pentapetalae</taxon>
        <taxon>rosids</taxon>
        <taxon>malvids</taxon>
        <taxon>Brassicales</taxon>
        <taxon>Brassicaceae</taxon>
        <taxon>Brassiceae</taxon>
        <taxon>Brassica</taxon>
    </lineage>
</organism>
<sequence length="148" mass="16894">MGLLMMSPKRRSRKKKLCDSELSSPSAMFILSDDRRSMTYFCFLTLFKTKNLVYIDGGKSTQSKLMGTFRQDFVSAIRGLAHIIVSTLEIGCLVKPSVFEQYNRELKKLEENLGSVSRMFQRHLGLLGKQLSLRFFPCGSLSLKQILK</sequence>
<keyword evidence="2" id="KW-1185">Reference proteome</keyword>
<dbReference type="InterPro" id="IPR009568">
    <property type="entry name" value="DUF1184"/>
</dbReference>
<gene>
    <name evidence="1" type="ORF">DY000_02035443</name>
</gene>
<reference evidence="1 2" key="1">
    <citation type="journal article" date="2020" name="BMC Genomics">
        <title>Intraspecific diversification of the crop wild relative Brassica cretica Lam. using demographic model selection.</title>
        <authorList>
            <person name="Kioukis A."/>
            <person name="Michalopoulou V.A."/>
            <person name="Briers L."/>
            <person name="Pirintsos S."/>
            <person name="Studholme D.J."/>
            <person name="Pavlidis P."/>
            <person name="Sarris P.F."/>
        </authorList>
    </citation>
    <scope>NUCLEOTIDE SEQUENCE [LARGE SCALE GENOMIC DNA]</scope>
    <source>
        <strain evidence="2">cv. PFS-1207/04</strain>
    </source>
</reference>
<dbReference type="EMBL" id="QGKV02000649">
    <property type="protein sequence ID" value="KAF3582893.1"/>
    <property type="molecule type" value="Genomic_DNA"/>
</dbReference>
<proteinExistence type="predicted"/>
<accession>A0ABQ7DXT7</accession>
<evidence type="ECO:0000313" key="2">
    <source>
        <dbReference type="Proteomes" id="UP000266723"/>
    </source>
</evidence>
<protein>
    <submittedName>
        <fullName evidence="1">Uncharacterized protein</fullName>
    </submittedName>
</protein>
<dbReference type="Proteomes" id="UP000266723">
    <property type="component" value="Unassembled WGS sequence"/>
</dbReference>
<comment type="caution">
    <text evidence="1">The sequence shown here is derived from an EMBL/GenBank/DDBJ whole genome shotgun (WGS) entry which is preliminary data.</text>
</comment>
<name>A0ABQ7DXT7_BRACR</name>
<dbReference type="Pfam" id="PF06683">
    <property type="entry name" value="DUF1184"/>
    <property type="match status" value="1"/>
</dbReference>
<evidence type="ECO:0000313" key="1">
    <source>
        <dbReference type="EMBL" id="KAF3582893.1"/>
    </source>
</evidence>